<reference evidence="2 3" key="1">
    <citation type="journal article" date="2017" name="Nature">
        <title>The Apostasia genome and the evolution of orchids.</title>
        <authorList>
            <person name="Zhang G.Q."/>
            <person name="Liu K.W."/>
            <person name="Li Z."/>
            <person name="Lohaus R."/>
            <person name="Hsiao Y.Y."/>
            <person name="Niu S.C."/>
            <person name="Wang J.Y."/>
            <person name="Lin Y.C."/>
            <person name="Xu Q."/>
            <person name="Chen L.J."/>
            <person name="Yoshida K."/>
            <person name="Fujiwara S."/>
            <person name="Wang Z.W."/>
            <person name="Zhang Y.Q."/>
            <person name="Mitsuda N."/>
            <person name="Wang M."/>
            <person name="Liu G.H."/>
            <person name="Pecoraro L."/>
            <person name="Huang H.X."/>
            <person name="Xiao X.J."/>
            <person name="Lin M."/>
            <person name="Wu X.Y."/>
            <person name="Wu W.L."/>
            <person name="Chen Y.Y."/>
            <person name="Chang S.B."/>
            <person name="Sakamoto S."/>
            <person name="Ohme-Takagi M."/>
            <person name="Yagi M."/>
            <person name="Zeng S.J."/>
            <person name="Shen C.Y."/>
            <person name="Yeh C.M."/>
            <person name="Luo Y.B."/>
            <person name="Tsai W.C."/>
            <person name="Van de Peer Y."/>
            <person name="Liu Z.J."/>
        </authorList>
    </citation>
    <scope>NUCLEOTIDE SEQUENCE [LARGE SCALE GENOMIC DNA]</scope>
    <source>
        <strain evidence="3">cv. Shenzhen</strain>
        <tissue evidence="2">Stem</tissue>
    </source>
</reference>
<dbReference type="Proteomes" id="UP000236161">
    <property type="component" value="Unassembled WGS sequence"/>
</dbReference>
<dbReference type="EMBL" id="KZ452023">
    <property type="protein sequence ID" value="PKA50537.1"/>
    <property type="molecule type" value="Genomic_DNA"/>
</dbReference>
<gene>
    <name evidence="2" type="ORF">AXF42_Ash013752</name>
</gene>
<name>A0A2I0A4R7_9ASPA</name>
<keyword evidence="3" id="KW-1185">Reference proteome</keyword>
<keyword evidence="1" id="KW-0812">Transmembrane</keyword>
<feature type="transmembrane region" description="Helical" evidence="1">
    <location>
        <begin position="50"/>
        <end position="68"/>
    </location>
</feature>
<proteinExistence type="predicted"/>
<sequence length="72" mass="7866">MPAANAILASDTRPSLLHAAAPINARRLVSFFAAQLTTLPEKRVTRAHQLESLASLASLLLGLIIYYLNFFD</sequence>
<dbReference type="AlphaFoldDB" id="A0A2I0A4R7"/>
<organism evidence="2 3">
    <name type="scientific">Apostasia shenzhenica</name>
    <dbReference type="NCBI Taxonomy" id="1088818"/>
    <lineage>
        <taxon>Eukaryota</taxon>
        <taxon>Viridiplantae</taxon>
        <taxon>Streptophyta</taxon>
        <taxon>Embryophyta</taxon>
        <taxon>Tracheophyta</taxon>
        <taxon>Spermatophyta</taxon>
        <taxon>Magnoliopsida</taxon>
        <taxon>Liliopsida</taxon>
        <taxon>Asparagales</taxon>
        <taxon>Orchidaceae</taxon>
        <taxon>Apostasioideae</taxon>
        <taxon>Apostasia</taxon>
    </lineage>
</organism>
<keyword evidence="1" id="KW-0472">Membrane</keyword>
<evidence type="ECO:0000313" key="2">
    <source>
        <dbReference type="EMBL" id="PKA50537.1"/>
    </source>
</evidence>
<accession>A0A2I0A4R7</accession>
<keyword evidence="1" id="KW-1133">Transmembrane helix</keyword>
<evidence type="ECO:0000313" key="3">
    <source>
        <dbReference type="Proteomes" id="UP000236161"/>
    </source>
</evidence>
<protein>
    <submittedName>
        <fullName evidence="2">Uncharacterized protein</fullName>
    </submittedName>
</protein>
<evidence type="ECO:0000256" key="1">
    <source>
        <dbReference type="SAM" id="Phobius"/>
    </source>
</evidence>